<name>A0ACC2UQ51_9FUNG</name>
<sequence length="434" mass="48767">MDTSKLAGAVVAMWGNVLTTGAYHPWYYRLLRMGMPKYYIDVYLENEFEPVETCFRNNFEKGLEVGASVTVYSHGRKVVDIQGGFTDLENSQVLTEQTLMPVFSTVNVIEAIVIARLVDEGRLSYDDTVASIWPDFGKGKKNRVTVANVMCHEAGIPYFSDTSQSIDFSDPTDVTASQNHHFGGYTTRSYHGLIRSWILDGIVQRVDYRGRTLCQIYEEDLNSKLGMEFYTRLDSEADKRRSPWHSYPMFDNFLRYFWPSLKEAVGEDHIRTMLNSGAFHGNLTTVCETLGPEYGNVSLSSSIYIPSSNCFTNSYSLATIGACLANQGSLDETKLLSSATLDKTLGGETKEFDLGLFTNTTMTQGGFGVFNFEEIDPEIKFYGWTGFGGSLMLFSPQHNFSFSYVTNSRNLRVMIGSRARRLLISAFKSHQQAS</sequence>
<gene>
    <name evidence="1" type="ORF">DSO57_1019662</name>
</gene>
<comment type="caution">
    <text evidence="1">The sequence shown here is derived from an EMBL/GenBank/DDBJ whole genome shotgun (WGS) entry which is preliminary data.</text>
</comment>
<evidence type="ECO:0000313" key="1">
    <source>
        <dbReference type="EMBL" id="KAJ9088800.1"/>
    </source>
</evidence>
<reference evidence="1" key="1">
    <citation type="submission" date="2022-04" db="EMBL/GenBank/DDBJ databases">
        <title>Genome of the entomopathogenic fungus Entomophthora muscae.</title>
        <authorList>
            <person name="Elya C."/>
            <person name="Lovett B.R."/>
            <person name="Lee E."/>
            <person name="Macias A.M."/>
            <person name="Hajek A.E."/>
            <person name="De Bivort B.L."/>
            <person name="Kasson M.T."/>
            <person name="De Fine Licht H.H."/>
            <person name="Stajich J.E."/>
        </authorList>
    </citation>
    <scope>NUCLEOTIDE SEQUENCE</scope>
    <source>
        <strain evidence="1">Berkeley</strain>
    </source>
</reference>
<organism evidence="1 2">
    <name type="scientific">Entomophthora muscae</name>
    <dbReference type="NCBI Taxonomy" id="34485"/>
    <lineage>
        <taxon>Eukaryota</taxon>
        <taxon>Fungi</taxon>
        <taxon>Fungi incertae sedis</taxon>
        <taxon>Zoopagomycota</taxon>
        <taxon>Entomophthoromycotina</taxon>
        <taxon>Entomophthoromycetes</taxon>
        <taxon>Entomophthorales</taxon>
        <taxon>Entomophthoraceae</taxon>
        <taxon>Entomophthora</taxon>
    </lineage>
</organism>
<keyword evidence="2" id="KW-1185">Reference proteome</keyword>
<dbReference type="Proteomes" id="UP001165960">
    <property type="component" value="Unassembled WGS sequence"/>
</dbReference>
<dbReference type="EMBL" id="QTSX02000089">
    <property type="protein sequence ID" value="KAJ9088800.1"/>
    <property type="molecule type" value="Genomic_DNA"/>
</dbReference>
<proteinExistence type="predicted"/>
<accession>A0ACC2UQ51</accession>
<evidence type="ECO:0000313" key="2">
    <source>
        <dbReference type="Proteomes" id="UP001165960"/>
    </source>
</evidence>
<protein>
    <submittedName>
        <fullName evidence="1">Uncharacterized protein</fullName>
    </submittedName>
</protein>